<organism evidence="1 2">
    <name type="scientific">Ambispora leptoticha</name>
    <dbReference type="NCBI Taxonomy" id="144679"/>
    <lineage>
        <taxon>Eukaryota</taxon>
        <taxon>Fungi</taxon>
        <taxon>Fungi incertae sedis</taxon>
        <taxon>Mucoromycota</taxon>
        <taxon>Glomeromycotina</taxon>
        <taxon>Glomeromycetes</taxon>
        <taxon>Archaeosporales</taxon>
        <taxon>Ambisporaceae</taxon>
        <taxon>Ambispora</taxon>
    </lineage>
</organism>
<keyword evidence="2" id="KW-1185">Reference proteome</keyword>
<feature type="non-terminal residue" evidence="1">
    <location>
        <position position="1"/>
    </location>
</feature>
<evidence type="ECO:0000313" key="1">
    <source>
        <dbReference type="EMBL" id="CAG8767889.1"/>
    </source>
</evidence>
<name>A0A9N9J7P7_9GLOM</name>
<accession>A0A9N9J7P7</accession>
<feature type="non-terminal residue" evidence="1">
    <location>
        <position position="125"/>
    </location>
</feature>
<protein>
    <submittedName>
        <fullName evidence="1">13496_t:CDS:1</fullName>
    </submittedName>
</protein>
<dbReference type="EMBL" id="CAJVPS010050442">
    <property type="protein sequence ID" value="CAG8767889.1"/>
    <property type="molecule type" value="Genomic_DNA"/>
</dbReference>
<dbReference type="OrthoDB" id="2404417at2759"/>
<dbReference type="AlphaFoldDB" id="A0A9N9J7P7"/>
<evidence type="ECO:0000313" key="2">
    <source>
        <dbReference type="Proteomes" id="UP000789508"/>
    </source>
</evidence>
<dbReference type="Proteomes" id="UP000789508">
    <property type="component" value="Unassembled WGS sequence"/>
</dbReference>
<proteinExistence type="predicted"/>
<comment type="caution">
    <text evidence="1">The sequence shown here is derived from an EMBL/GenBank/DDBJ whole genome shotgun (WGS) entry which is preliminary data.</text>
</comment>
<reference evidence="1" key="1">
    <citation type="submission" date="2021-06" db="EMBL/GenBank/DDBJ databases">
        <authorList>
            <person name="Kallberg Y."/>
            <person name="Tangrot J."/>
            <person name="Rosling A."/>
        </authorList>
    </citation>
    <scope>NUCLEOTIDE SEQUENCE</scope>
    <source>
        <strain evidence="1">FL130A</strain>
    </source>
</reference>
<gene>
    <name evidence="1" type="ORF">ALEPTO_LOCUS13981</name>
</gene>
<sequence>IDDKSSKLLQPMLNELASKHPVVQQKDYYLNNIFTRESWLFNKVEDNEIILNIIKSDLMQYFCNKERAMSKEQKNHIIYSGSTDAALKEILHIYSIQGNDIFYSYERGTTERDLFRPAEMHFKYR</sequence>